<sequence>MAILMVGVAQLPRVLEKKITPKNKRTRQRGRIRRQVVHEEVHNSGTDEGLAAFVEYFREQPAGLDLGEVLSWNPYGATRVYPPASPEVQRLQEEFEGAVHVAPEGAMREAVVRGLEVIDECQRNDYFLLICPD</sequence>
<evidence type="ECO:0000313" key="2">
    <source>
        <dbReference type="Proteomes" id="UP000001116"/>
    </source>
</evidence>
<keyword evidence="2" id="KW-1185">Reference proteome</keyword>
<dbReference type="KEGG" id="kra:Krad_2353"/>
<proteinExistence type="predicted"/>
<evidence type="ECO:0000313" key="1">
    <source>
        <dbReference type="EMBL" id="ABS03833.1"/>
    </source>
</evidence>
<organism evidence="1 2">
    <name type="scientific">Kineococcus radiotolerans (strain ATCC BAA-149 / DSM 14245 / SRS30216)</name>
    <dbReference type="NCBI Taxonomy" id="266940"/>
    <lineage>
        <taxon>Bacteria</taxon>
        <taxon>Bacillati</taxon>
        <taxon>Actinomycetota</taxon>
        <taxon>Actinomycetes</taxon>
        <taxon>Kineosporiales</taxon>
        <taxon>Kineosporiaceae</taxon>
        <taxon>Kineococcus</taxon>
    </lineage>
</organism>
<dbReference type="Proteomes" id="UP000001116">
    <property type="component" value="Chromosome"/>
</dbReference>
<name>A6WAJ4_KINRD</name>
<dbReference type="HOGENOM" id="CLU_1956673_0_0_11"/>
<dbReference type="EMBL" id="CP000750">
    <property type="protein sequence ID" value="ABS03833.1"/>
    <property type="molecule type" value="Genomic_DNA"/>
</dbReference>
<protein>
    <submittedName>
        <fullName evidence="1">Uncharacterized protein</fullName>
    </submittedName>
</protein>
<reference evidence="2" key="1">
    <citation type="journal article" date="2008" name="PLoS ONE">
        <title>Survival in nuclear waste, extreme resistance, and potential applications gleaned from the genome sequence of Kineococcus radiotolerans SRS30216.</title>
        <authorList>
            <person name="Bagwell C.E."/>
            <person name="Bhat S."/>
            <person name="Hawkins G.M."/>
            <person name="Smith B.W."/>
            <person name="Biswas T."/>
            <person name="Hoover T.R."/>
            <person name="Saunders E."/>
            <person name="Han C.S."/>
            <person name="Tsodikov O.V."/>
            <person name="Shimkets L.J."/>
        </authorList>
    </citation>
    <scope>NUCLEOTIDE SEQUENCE [LARGE SCALE GENOMIC DNA]</scope>
    <source>
        <strain evidence="2">ATCC BAA-149 / DSM 14245 / SRS30216</strain>
    </source>
</reference>
<gene>
    <name evidence="1" type="ordered locus">Krad_2353</name>
</gene>
<accession>A6WAJ4</accession>
<dbReference type="AlphaFoldDB" id="A6WAJ4"/>